<keyword evidence="5" id="KW-1185">Reference proteome</keyword>
<evidence type="ECO:0000256" key="1">
    <source>
        <dbReference type="ARBA" id="ARBA00022917"/>
    </source>
</evidence>
<dbReference type="PANTHER" id="PTHR22594">
    <property type="entry name" value="ASPARTYL/LYSYL-TRNA SYNTHETASE"/>
    <property type="match status" value="1"/>
</dbReference>
<keyword evidence="2" id="KW-0030">Aminoacyl-tRNA synthetase</keyword>
<dbReference type="CDD" id="cd04318">
    <property type="entry name" value="EcAsnRS_like_N"/>
    <property type="match status" value="1"/>
</dbReference>
<feature type="domain" description="OB" evidence="3">
    <location>
        <begin position="51"/>
        <end position="124"/>
    </location>
</feature>
<sequence>MLQSAAKVLSFASATSVSRGIAAGIRHYCKNTPTKLRVSQALSGAELGSNIKVQGWVRSVRAQKANVFLHVNDGSSLQSLQVVASSELSDPLLTFGSAVEVTGILKKSPHTKQPVELDAKQINVVGECNPVVRTNFSCTFCNCLYGCYRNHSFIVFCFIFFFLRTFPLKSKSDMALSIFANFLISGAEQMLLAPC</sequence>
<proteinExistence type="predicted"/>
<keyword evidence="2" id="KW-0436">Ligase</keyword>
<dbReference type="AlphaFoldDB" id="A0A3Q4M5L7"/>
<evidence type="ECO:0000313" key="4">
    <source>
        <dbReference type="Ensembl" id="ENSNBRP00000002849.1"/>
    </source>
</evidence>
<dbReference type="SUPFAM" id="SSF50249">
    <property type="entry name" value="Nucleic acid-binding proteins"/>
    <property type="match status" value="1"/>
</dbReference>
<dbReference type="InterPro" id="IPR012340">
    <property type="entry name" value="NA-bd_OB-fold"/>
</dbReference>
<evidence type="ECO:0000313" key="5">
    <source>
        <dbReference type="Proteomes" id="UP000261580"/>
    </source>
</evidence>
<evidence type="ECO:0000256" key="2">
    <source>
        <dbReference type="ARBA" id="ARBA00023146"/>
    </source>
</evidence>
<dbReference type="GO" id="GO:0003676">
    <property type="term" value="F:nucleic acid binding"/>
    <property type="evidence" value="ECO:0007669"/>
    <property type="project" value="InterPro"/>
</dbReference>
<dbReference type="Gene3D" id="2.40.50.140">
    <property type="entry name" value="Nucleic acid-binding proteins"/>
    <property type="match status" value="1"/>
</dbReference>
<accession>A0A3Q4M5L7</accession>
<reference evidence="4" key="2">
    <citation type="submission" date="2025-09" db="UniProtKB">
        <authorList>
            <consortium name="Ensembl"/>
        </authorList>
    </citation>
    <scope>IDENTIFICATION</scope>
</reference>
<dbReference type="Bgee" id="ENSNBRG00000002261">
    <property type="expression patterns" value="Expressed in blood and 5 other cell types or tissues"/>
</dbReference>
<dbReference type="InterPro" id="IPR004365">
    <property type="entry name" value="NA-bd_OB_tRNA"/>
</dbReference>
<keyword evidence="1" id="KW-0648">Protein biosynthesis</keyword>
<reference evidence="4" key="1">
    <citation type="submission" date="2025-08" db="UniProtKB">
        <authorList>
            <consortium name="Ensembl"/>
        </authorList>
    </citation>
    <scope>IDENTIFICATION</scope>
</reference>
<dbReference type="GO" id="GO:0006421">
    <property type="term" value="P:asparaginyl-tRNA aminoacylation"/>
    <property type="evidence" value="ECO:0007669"/>
    <property type="project" value="TreeGrafter"/>
</dbReference>
<protein>
    <submittedName>
        <fullName evidence="4">Asparaginyl-tRNA synthetase 2, mitochondrial</fullName>
    </submittedName>
</protein>
<dbReference type="Pfam" id="PF01336">
    <property type="entry name" value="tRNA_anti-codon"/>
    <property type="match status" value="1"/>
</dbReference>
<dbReference type="GeneTree" id="ENSGT01030000234618"/>
<dbReference type="PANTHER" id="PTHR22594:SF34">
    <property type="entry name" value="ASPARAGINE--TRNA LIGASE, MITOCHONDRIAL-RELATED"/>
    <property type="match status" value="1"/>
</dbReference>
<dbReference type="GO" id="GO:0005524">
    <property type="term" value="F:ATP binding"/>
    <property type="evidence" value="ECO:0007669"/>
    <property type="project" value="UniProtKB-KW"/>
</dbReference>
<organism evidence="4 5">
    <name type="scientific">Neolamprologus brichardi</name>
    <name type="common">Fairy cichlid</name>
    <name type="synonym">Lamprologus brichardi</name>
    <dbReference type="NCBI Taxonomy" id="32507"/>
    <lineage>
        <taxon>Eukaryota</taxon>
        <taxon>Metazoa</taxon>
        <taxon>Chordata</taxon>
        <taxon>Craniata</taxon>
        <taxon>Vertebrata</taxon>
        <taxon>Euteleostomi</taxon>
        <taxon>Actinopterygii</taxon>
        <taxon>Neopterygii</taxon>
        <taxon>Teleostei</taxon>
        <taxon>Neoteleostei</taxon>
        <taxon>Acanthomorphata</taxon>
        <taxon>Ovalentaria</taxon>
        <taxon>Cichlomorphae</taxon>
        <taxon>Cichliformes</taxon>
        <taxon>Cichlidae</taxon>
        <taxon>African cichlids</taxon>
        <taxon>Pseudocrenilabrinae</taxon>
        <taxon>Lamprologini</taxon>
        <taxon>Neolamprologus</taxon>
    </lineage>
</organism>
<name>A0A3Q4M5L7_NEOBR</name>
<dbReference type="Ensembl" id="ENSNBRT00000002956.1">
    <property type="protein sequence ID" value="ENSNBRP00000002849.1"/>
    <property type="gene ID" value="ENSNBRG00000002261.1"/>
</dbReference>
<dbReference type="GO" id="GO:0005739">
    <property type="term" value="C:mitochondrion"/>
    <property type="evidence" value="ECO:0007669"/>
    <property type="project" value="TreeGrafter"/>
</dbReference>
<dbReference type="GO" id="GO:0004816">
    <property type="term" value="F:asparagine-tRNA ligase activity"/>
    <property type="evidence" value="ECO:0007669"/>
    <property type="project" value="TreeGrafter"/>
</dbReference>
<dbReference type="Proteomes" id="UP000261580">
    <property type="component" value="Unassembled WGS sequence"/>
</dbReference>
<evidence type="ECO:0000259" key="3">
    <source>
        <dbReference type="Pfam" id="PF01336"/>
    </source>
</evidence>